<evidence type="ECO:0000313" key="4">
    <source>
        <dbReference type="Proteomes" id="UP000231960"/>
    </source>
</evidence>
<dbReference type="RefSeq" id="WP_100678050.1">
    <property type="nucleotide sequence ID" value="NZ_NIPO01000001.1"/>
</dbReference>
<dbReference type="AlphaFoldDB" id="A0A2M9R6I6"/>
<dbReference type="CDD" id="cd00093">
    <property type="entry name" value="HTH_XRE"/>
    <property type="match status" value="1"/>
</dbReference>
<dbReference type="Proteomes" id="UP000231960">
    <property type="component" value="Unassembled WGS sequence"/>
</dbReference>
<dbReference type="Gene3D" id="1.10.260.40">
    <property type="entry name" value="lambda repressor-like DNA-binding domains"/>
    <property type="match status" value="1"/>
</dbReference>
<protein>
    <recommendedName>
        <fullName evidence="2">HTH cro/C1-type domain-containing protein</fullName>
    </recommendedName>
</protein>
<dbReference type="InterPro" id="IPR001387">
    <property type="entry name" value="Cro/C1-type_HTH"/>
</dbReference>
<dbReference type="Pfam" id="PF01381">
    <property type="entry name" value="HTH_3"/>
    <property type="match status" value="1"/>
</dbReference>
<accession>A0A2M9R6I6</accession>
<evidence type="ECO:0000259" key="2">
    <source>
        <dbReference type="PROSITE" id="PS50943"/>
    </source>
</evidence>
<gene>
    <name evidence="3" type="ORF">CDL10_08015</name>
</gene>
<evidence type="ECO:0000313" key="3">
    <source>
        <dbReference type="EMBL" id="PJR04491.1"/>
    </source>
</evidence>
<keyword evidence="4" id="KW-1185">Reference proteome</keyword>
<dbReference type="EMBL" id="NIPO01000001">
    <property type="protein sequence ID" value="PJR04491.1"/>
    <property type="molecule type" value="Genomic_DNA"/>
</dbReference>
<dbReference type="OrthoDB" id="1034290at2"/>
<dbReference type="SUPFAM" id="SSF47413">
    <property type="entry name" value="lambda repressor-like DNA-binding domains"/>
    <property type="match status" value="1"/>
</dbReference>
<dbReference type="GO" id="GO:0003677">
    <property type="term" value="F:DNA binding"/>
    <property type="evidence" value="ECO:0007669"/>
    <property type="project" value="InterPro"/>
</dbReference>
<dbReference type="SMART" id="SM00530">
    <property type="entry name" value="HTH_XRE"/>
    <property type="match status" value="1"/>
</dbReference>
<name>A0A2M9R6I6_9FLAO</name>
<feature type="region of interest" description="Disordered" evidence="1">
    <location>
        <begin position="94"/>
        <end position="130"/>
    </location>
</feature>
<reference evidence="3 4" key="1">
    <citation type="submission" date="2017-06" db="EMBL/GenBank/DDBJ databases">
        <title>Description of Avrilella dinanensis gen. nov. sp. nov.</title>
        <authorList>
            <person name="Leyer C."/>
            <person name="Sassi M."/>
            <person name="Minet J."/>
            <person name="Kayal S."/>
            <person name="Cattoir V."/>
        </authorList>
    </citation>
    <scope>NUCLEOTIDE SEQUENCE [LARGE SCALE GENOMIC DNA]</scope>
    <source>
        <strain evidence="3 4">UR159</strain>
    </source>
</reference>
<feature type="domain" description="HTH cro/C1-type" evidence="2">
    <location>
        <begin position="8"/>
        <end position="63"/>
    </location>
</feature>
<dbReference type="PROSITE" id="PS50943">
    <property type="entry name" value="HTH_CROC1"/>
    <property type="match status" value="1"/>
</dbReference>
<dbReference type="InterPro" id="IPR010982">
    <property type="entry name" value="Lambda_DNA-bd_dom_sf"/>
</dbReference>
<sequence length="148" mass="17296">MEQFTTRLDQILEHFHITSSQFADQIGVPRSSLSHIISGRNNPSLDFIIKIRDAYPTINLYWLIYGFEPFLLENSSAIPTRISEEEINFLQEKNTPEEIEEKQKIILPNEPEEQTSLPTEPQPDQLMNEPENIVVLYNDGTFKSYRQR</sequence>
<organism evidence="3 4">
    <name type="scientific">Avrilella dinanensis</name>
    <dbReference type="NCBI Taxonomy" id="2008672"/>
    <lineage>
        <taxon>Bacteria</taxon>
        <taxon>Pseudomonadati</taxon>
        <taxon>Bacteroidota</taxon>
        <taxon>Flavobacteriia</taxon>
        <taxon>Flavobacteriales</taxon>
        <taxon>Flavobacteriaceae</taxon>
        <taxon>Avrilella</taxon>
    </lineage>
</organism>
<evidence type="ECO:0000256" key="1">
    <source>
        <dbReference type="SAM" id="MobiDB-lite"/>
    </source>
</evidence>
<comment type="caution">
    <text evidence="3">The sequence shown here is derived from an EMBL/GenBank/DDBJ whole genome shotgun (WGS) entry which is preliminary data.</text>
</comment>
<proteinExistence type="predicted"/>